<feature type="domain" description="HTH tetR-type" evidence="5">
    <location>
        <begin position="4"/>
        <end position="65"/>
    </location>
</feature>
<evidence type="ECO:0000256" key="1">
    <source>
        <dbReference type="ARBA" id="ARBA00023015"/>
    </source>
</evidence>
<evidence type="ECO:0000256" key="3">
    <source>
        <dbReference type="ARBA" id="ARBA00023163"/>
    </source>
</evidence>
<dbReference type="PANTHER" id="PTHR30055">
    <property type="entry name" value="HTH-TYPE TRANSCRIPTIONAL REGULATOR RUTR"/>
    <property type="match status" value="1"/>
</dbReference>
<dbReference type="PANTHER" id="PTHR30055:SF234">
    <property type="entry name" value="HTH-TYPE TRANSCRIPTIONAL REGULATOR BETI"/>
    <property type="match status" value="1"/>
</dbReference>
<evidence type="ECO:0000259" key="5">
    <source>
        <dbReference type="PROSITE" id="PS50977"/>
    </source>
</evidence>
<name>A0ABV7UGE5_9HYPH</name>
<dbReference type="RefSeq" id="WP_191317789.1">
    <property type="nucleotide sequence ID" value="NZ_BNCG01000001.1"/>
</dbReference>
<dbReference type="InterPro" id="IPR050109">
    <property type="entry name" value="HTH-type_TetR-like_transc_reg"/>
</dbReference>
<evidence type="ECO:0000256" key="4">
    <source>
        <dbReference type="PROSITE-ProRule" id="PRU00335"/>
    </source>
</evidence>
<dbReference type="Gene3D" id="1.10.357.10">
    <property type="entry name" value="Tetracycline Repressor, domain 2"/>
    <property type="match status" value="1"/>
</dbReference>
<dbReference type="InterPro" id="IPR009057">
    <property type="entry name" value="Homeodomain-like_sf"/>
</dbReference>
<evidence type="ECO:0000256" key="2">
    <source>
        <dbReference type="ARBA" id="ARBA00023125"/>
    </source>
</evidence>
<dbReference type="Proteomes" id="UP001595704">
    <property type="component" value="Unassembled WGS sequence"/>
</dbReference>
<keyword evidence="3" id="KW-0804">Transcription</keyword>
<accession>A0ABV7UGE5</accession>
<dbReference type="SUPFAM" id="SSF46689">
    <property type="entry name" value="Homeodomain-like"/>
    <property type="match status" value="1"/>
</dbReference>
<proteinExistence type="predicted"/>
<dbReference type="Pfam" id="PF00440">
    <property type="entry name" value="TetR_N"/>
    <property type="match status" value="1"/>
</dbReference>
<keyword evidence="2 4" id="KW-0238">DNA-binding</keyword>
<reference evidence="7" key="1">
    <citation type="journal article" date="2019" name="Int. J. Syst. Evol. Microbiol.">
        <title>The Global Catalogue of Microorganisms (GCM) 10K type strain sequencing project: providing services to taxonomists for standard genome sequencing and annotation.</title>
        <authorList>
            <consortium name="The Broad Institute Genomics Platform"/>
            <consortium name="The Broad Institute Genome Sequencing Center for Infectious Disease"/>
            <person name="Wu L."/>
            <person name="Ma J."/>
        </authorList>
    </citation>
    <scope>NUCLEOTIDE SEQUENCE [LARGE SCALE GENOMIC DNA]</scope>
    <source>
        <strain evidence="7">KCTC 42282</strain>
    </source>
</reference>
<dbReference type="EMBL" id="JBHRYC010000050">
    <property type="protein sequence ID" value="MFC3637780.1"/>
    <property type="molecule type" value="Genomic_DNA"/>
</dbReference>
<comment type="caution">
    <text evidence="6">The sequence shown here is derived from an EMBL/GenBank/DDBJ whole genome shotgun (WGS) entry which is preliminary data.</text>
</comment>
<gene>
    <name evidence="6" type="ORF">ACFONL_10395</name>
</gene>
<keyword evidence="1" id="KW-0805">Transcription regulation</keyword>
<organism evidence="6 7">
    <name type="scientific">Camelimonas fluminis</name>
    <dbReference type="NCBI Taxonomy" id="1576911"/>
    <lineage>
        <taxon>Bacteria</taxon>
        <taxon>Pseudomonadati</taxon>
        <taxon>Pseudomonadota</taxon>
        <taxon>Alphaproteobacteria</taxon>
        <taxon>Hyphomicrobiales</taxon>
        <taxon>Chelatococcaceae</taxon>
        <taxon>Camelimonas</taxon>
    </lineage>
</organism>
<keyword evidence="7" id="KW-1185">Reference proteome</keyword>
<sequence length="239" mass="25973">MSSDITSERIRRASRKLFARRGVNGVSVREVVAEAGARNNGSIHYYFGSKDALVKELVMEGARAIDEYRRRALDGLEAGVAAPDLRAIMAILVDSMLDEADERLEGYARFLAGVRLNQRHLANNPLEGRWSAGTRRCYAHLRRLLPGFPEAMLLQRFTISQAHIVAALAERDAVQELAALHDATAEVQESAQWWGSRIAVDDVIDTAVALMVTPTRPGAPLSQAGLGAASARARTGGAQ</sequence>
<evidence type="ECO:0000313" key="6">
    <source>
        <dbReference type="EMBL" id="MFC3637780.1"/>
    </source>
</evidence>
<dbReference type="InterPro" id="IPR001647">
    <property type="entry name" value="HTH_TetR"/>
</dbReference>
<protein>
    <submittedName>
        <fullName evidence="6">TetR/AcrR family transcriptional regulator</fullName>
    </submittedName>
</protein>
<dbReference type="PROSITE" id="PS50977">
    <property type="entry name" value="HTH_TETR_2"/>
    <property type="match status" value="1"/>
</dbReference>
<feature type="DNA-binding region" description="H-T-H motif" evidence="4">
    <location>
        <begin position="28"/>
        <end position="47"/>
    </location>
</feature>
<evidence type="ECO:0000313" key="7">
    <source>
        <dbReference type="Proteomes" id="UP001595704"/>
    </source>
</evidence>